<sequence length="151" mass="16888">MQATIETIEVLNDLIQINNDRIEGYEKALKELKAEDADLKALFSSMISESHEIRLALGTEVNSLGGDMESGTTTSGKIYRAWMDVKAVFTGHDRHTVLSNCEAGEDAAQRAYRTALEDEELPAYLREMIVEQQSTLRSSHDQIKALRDANK</sequence>
<name>A0A5C6LSD8_9BACT</name>
<feature type="domain" description="DUF2383" evidence="2">
    <location>
        <begin position="7"/>
        <end position="118"/>
    </location>
</feature>
<dbReference type="InterPro" id="IPR011971">
    <property type="entry name" value="CHP02284"/>
</dbReference>
<keyword evidence="4" id="KW-1185">Reference proteome</keyword>
<organism evidence="3 4">
    <name type="scientific">Chitinophaga pinensis</name>
    <dbReference type="NCBI Taxonomy" id="79329"/>
    <lineage>
        <taxon>Bacteria</taxon>
        <taxon>Pseudomonadati</taxon>
        <taxon>Bacteroidota</taxon>
        <taxon>Chitinophagia</taxon>
        <taxon>Chitinophagales</taxon>
        <taxon>Chitinophagaceae</taxon>
        <taxon>Chitinophaga</taxon>
    </lineage>
</organism>
<dbReference type="InterPro" id="IPR019052">
    <property type="entry name" value="DUF2383"/>
</dbReference>
<evidence type="ECO:0000259" key="2">
    <source>
        <dbReference type="Pfam" id="PF09537"/>
    </source>
</evidence>
<evidence type="ECO:0000313" key="4">
    <source>
        <dbReference type="Proteomes" id="UP000318815"/>
    </source>
</evidence>
<dbReference type="PIRSF" id="PIRSF029477">
    <property type="entry name" value="UCP029477"/>
    <property type="match status" value="1"/>
</dbReference>
<dbReference type="InterPro" id="IPR012347">
    <property type="entry name" value="Ferritin-like"/>
</dbReference>
<dbReference type="Proteomes" id="UP000318815">
    <property type="component" value="Unassembled WGS sequence"/>
</dbReference>
<dbReference type="AlphaFoldDB" id="A0A5C6LSD8"/>
<gene>
    <name evidence="3" type="ORF">FEF09_15365</name>
</gene>
<protein>
    <submittedName>
        <fullName evidence="3">PA2169 family four-helix-bundle protein</fullName>
    </submittedName>
</protein>
<reference evidence="3 4" key="1">
    <citation type="submission" date="2019-08" db="EMBL/GenBank/DDBJ databases">
        <title>Whole genome sequencing of chitin degrading bacteria Chitinophaga pinensis YS16.</title>
        <authorList>
            <person name="Singh R.P."/>
            <person name="Manchanda G."/>
            <person name="Maurya I.K."/>
            <person name="Joshi N.K."/>
            <person name="Srivastava A.K."/>
        </authorList>
    </citation>
    <scope>NUCLEOTIDE SEQUENCE [LARGE SCALE GENOMIC DNA]</scope>
    <source>
        <strain evidence="3 4">YS-16</strain>
    </source>
</reference>
<keyword evidence="1" id="KW-0175">Coiled coil</keyword>
<dbReference type="NCBIfam" id="TIGR02284">
    <property type="entry name" value="PA2169 family four-helix-bundle protein"/>
    <property type="match status" value="1"/>
</dbReference>
<dbReference type="RefSeq" id="WP_146305937.1">
    <property type="nucleotide sequence ID" value="NZ_VOHS01000014.1"/>
</dbReference>
<comment type="caution">
    <text evidence="3">The sequence shown here is derived from an EMBL/GenBank/DDBJ whole genome shotgun (WGS) entry which is preliminary data.</text>
</comment>
<feature type="coiled-coil region" evidence="1">
    <location>
        <begin position="15"/>
        <end position="42"/>
    </location>
</feature>
<accession>A0A5C6LSD8</accession>
<dbReference type="Pfam" id="PF09537">
    <property type="entry name" value="DUF2383"/>
    <property type="match status" value="1"/>
</dbReference>
<dbReference type="InterPro" id="IPR016920">
    <property type="entry name" value="UCP029477"/>
</dbReference>
<dbReference type="EMBL" id="VOHS01000014">
    <property type="protein sequence ID" value="TWV99593.1"/>
    <property type="molecule type" value="Genomic_DNA"/>
</dbReference>
<evidence type="ECO:0000256" key="1">
    <source>
        <dbReference type="SAM" id="Coils"/>
    </source>
</evidence>
<dbReference type="Gene3D" id="1.20.1260.10">
    <property type="match status" value="1"/>
</dbReference>
<dbReference type="OrthoDB" id="282393at2"/>
<evidence type="ECO:0000313" key="3">
    <source>
        <dbReference type="EMBL" id="TWV99593.1"/>
    </source>
</evidence>
<proteinExistence type="predicted"/>